<dbReference type="EMBL" id="AMGX01000009">
    <property type="protein sequence ID" value="EXJ70167.1"/>
    <property type="molecule type" value="Genomic_DNA"/>
</dbReference>
<dbReference type="Pfam" id="PF00378">
    <property type="entry name" value="ECH_1"/>
    <property type="match status" value="1"/>
</dbReference>
<evidence type="ECO:0000313" key="2">
    <source>
        <dbReference type="Proteomes" id="UP000019471"/>
    </source>
</evidence>
<protein>
    <recommendedName>
        <fullName evidence="3">Enoyl-CoA hydratase</fullName>
    </recommendedName>
</protein>
<reference evidence="1 2" key="1">
    <citation type="submission" date="2013-03" db="EMBL/GenBank/DDBJ databases">
        <title>The Genome Sequence of Cladophialophora psammophila CBS 110553.</title>
        <authorList>
            <consortium name="The Broad Institute Genomics Platform"/>
            <person name="Cuomo C."/>
            <person name="de Hoog S."/>
            <person name="Gorbushina A."/>
            <person name="Walker B."/>
            <person name="Young S.K."/>
            <person name="Zeng Q."/>
            <person name="Gargeya S."/>
            <person name="Fitzgerald M."/>
            <person name="Haas B."/>
            <person name="Abouelleil A."/>
            <person name="Allen A.W."/>
            <person name="Alvarado L."/>
            <person name="Arachchi H.M."/>
            <person name="Berlin A.M."/>
            <person name="Chapman S.B."/>
            <person name="Gainer-Dewar J."/>
            <person name="Goldberg J."/>
            <person name="Griggs A."/>
            <person name="Gujja S."/>
            <person name="Hansen M."/>
            <person name="Howarth C."/>
            <person name="Imamovic A."/>
            <person name="Ireland A."/>
            <person name="Larimer J."/>
            <person name="McCowan C."/>
            <person name="Murphy C."/>
            <person name="Pearson M."/>
            <person name="Poon T.W."/>
            <person name="Priest M."/>
            <person name="Roberts A."/>
            <person name="Saif S."/>
            <person name="Shea T."/>
            <person name="Sisk P."/>
            <person name="Sykes S."/>
            <person name="Wortman J."/>
            <person name="Nusbaum C."/>
            <person name="Birren B."/>
        </authorList>
    </citation>
    <scope>NUCLEOTIDE SEQUENCE [LARGE SCALE GENOMIC DNA]</scope>
    <source>
        <strain evidence="1 2">CBS 110553</strain>
    </source>
</reference>
<dbReference type="eggNOG" id="KOG1680">
    <property type="taxonomic scope" value="Eukaryota"/>
</dbReference>
<evidence type="ECO:0000313" key="1">
    <source>
        <dbReference type="EMBL" id="EXJ70167.1"/>
    </source>
</evidence>
<name>W9WPP6_9EURO</name>
<dbReference type="InterPro" id="IPR029045">
    <property type="entry name" value="ClpP/crotonase-like_dom_sf"/>
</dbReference>
<dbReference type="HOGENOM" id="CLU_009834_7_1_1"/>
<dbReference type="PANTHER" id="PTHR43459:SF1">
    <property type="entry name" value="EG:BACN32G11.4 PROTEIN"/>
    <property type="match status" value="1"/>
</dbReference>
<sequence>MAGYGTLNVVSKGPVVRAVFDNPPINILDYKVFSDLHAFLTGLKKDPNPPKVVIFSSANPKFFFSHYDLHILSGSSPLPPPLDPEEVSRKFVESARMMSSMGVVFIAEISGQSLGAGNEILLQMDMRFAAPGTKLGSLEIGLGMLHAGGGSQYLTKLIGRGRALEYLLSASTVDADTAERIGWVNKSFPSVEEMITYVDKLAHRIASFPAAALAATKDSVNEQAPPEDALNRDLGRITALARTSEAQMALTKFLELGNDQQPGPWEDGLNDNLLRLWQS</sequence>
<dbReference type="STRING" id="1182543.W9WPP6"/>
<dbReference type="SUPFAM" id="SSF52096">
    <property type="entry name" value="ClpP/crotonase"/>
    <property type="match status" value="1"/>
</dbReference>
<evidence type="ECO:0008006" key="3">
    <source>
        <dbReference type="Google" id="ProtNLM"/>
    </source>
</evidence>
<keyword evidence="2" id="KW-1185">Reference proteome</keyword>
<dbReference type="OrthoDB" id="410701at2759"/>
<dbReference type="InterPro" id="IPR001753">
    <property type="entry name" value="Enoyl-CoA_hydra/iso"/>
</dbReference>
<dbReference type="PANTHER" id="PTHR43459">
    <property type="entry name" value="ENOYL-COA HYDRATASE"/>
    <property type="match status" value="1"/>
</dbReference>
<proteinExistence type="predicted"/>
<organism evidence="1 2">
    <name type="scientific">Cladophialophora psammophila CBS 110553</name>
    <dbReference type="NCBI Taxonomy" id="1182543"/>
    <lineage>
        <taxon>Eukaryota</taxon>
        <taxon>Fungi</taxon>
        <taxon>Dikarya</taxon>
        <taxon>Ascomycota</taxon>
        <taxon>Pezizomycotina</taxon>
        <taxon>Eurotiomycetes</taxon>
        <taxon>Chaetothyriomycetidae</taxon>
        <taxon>Chaetothyriales</taxon>
        <taxon>Herpotrichiellaceae</taxon>
        <taxon>Cladophialophora</taxon>
    </lineage>
</organism>
<dbReference type="CDD" id="cd06558">
    <property type="entry name" value="crotonase-like"/>
    <property type="match status" value="1"/>
</dbReference>
<dbReference type="Gene3D" id="3.90.226.10">
    <property type="entry name" value="2-enoyl-CoA Hydratase, Chain A, domain 1"/>
    <property type="match status" value="1"/>
</dbReference>
<dbReference type="AlphaFoldDB" id="W9WPP6"/>
<accession>W9WPP6</accession>
<dbReference type="RefSeq" id="XP_007745019.1">
    <property type="nucleotide sequence ID" value="XM_007746829.1"/>
</dbReference>
<dbReference type="GeneID" id="19190946"/>
<comment type="caution">
    <text evidence="1">The sequence shown here is derived from an EMBL/GenBank/DDBJ whole genome shotgun (WGS) entry which is preliminary data.</text>
</comment>
<gene>
    <name evidence="1" type="ORF">A1O5_06235</name>
</gene>
<dbReference type="Proteomes" id="UP000019471">
    <property type="component" value="Unassembled WGS sequence"/>
</dbReference>